<dbReference type="SUPFAM" id="SSF54001">
    <property type="entry name" value="Cysteine proteinases"/>
    <property type="match status" value="1"/>
</dbReference>
<dbReference type="PANTHER" id="PTHR11786:SF0">
    <property type="entry name" value="ARYLAMINE N-ACETYLTRANSFERASE 4-RELATED"/>
    <property type="match status" value="1"/>
</dbReference>
<dbReference type="RefSeq" id="WP_265764170.1">
    <property type="nucleotide sequence ID" value="NZ_JAGGJA010000001.1"/>
</dbReference>
<keyword evidence="4" id="KW-1185">Reference proteome</keyword>
<dbReference type="InterPro" id="IPR038765">
    <property type="entry name" value="Papain-like_cys_pep_sf"/>
</dbReference>
<dbReference type="PANTHER" id="PTHR11786">
    <property type="entry name" value="N-HYDROXYARYLAMINE O-ACETYLTRANSFERASE"/>
    <property type="match status" value="1"/>
</dbReference>
<organism evidence="3 4">
    <name type="scientific">Fodinibius salsisoli</name>
    <dbReference type="NCBI Taxonomy" id="2820877"/>
    <lineage>
        <taxon>Bacteria</taxon>
        <taxon>Pseudomonadati</taxon>
        <taxon>Balneolota</taxon>
        <taxon>Balneolia</taxon>
        <taxon>Balneolales</taxon>
        <taxon>Balneolaceae</taxon>
        <taxon>Fodinibius</taxon>
    </lineage>
</organism>
<evidence type="ECO:0000256" key="1">
    <source>
        <dbReference type="ARBA" id="ARBA00006547"/>
    </source>
</evidence>
<dbReference type="Pfam" id="PF00797">
    <property type="entry name" value="Acetyltransf_2"/>
    <property type="match status" value="1"/>
</dbReference>
<evidence type="ECO:0000313" key="3">
    <source>
        <dbReference type="EMBL" id="MCW9705506.1"/>
    </source>
</evidence>
<evidence type="ECO:0000313" key="4">
    <source>
        <dbReference type="Proteomes" id="UP001207918"/>
    </source>
</evidence>
<proteinExistence type="inferred from homology"/>
<dbReference type="InterPro" id="IPR001447">
    <property type="entry name" value="Arylamine_N-AcTrfase"/>
</dbReference>
<dbReference type="Gene3D" id="2.40.128.150">
    <property type="entry name" value="Cysteine proteinases"/>
    <property type="match status" value="1"/>
</dbReference>
<dbReference type="Gene3D" id="3.30.2140.10">
    <property type="entry name" value="Arylamine N-acetyltransferase"/>
    <property type="match status" value="1"/>
</dbReference>
<protein>
    <submittedName>
        <fullName evidence="3">Arylamine N-acetyltransferase</fullName>
    </submittedName>
</protein>
<comment type="similarity">
    <text evidence="1 2">Belongs to the arylamine N-acetyltransferase family.</text>
</comment>
<dbReference type="PRINTS" id="PR01543">
    <property type="entry name" value="ANATRNSFRASE"/>
</dbReference>
<reference evidence="3 4" key="1">
    <citation type="submission" date="2021-03" db="EMBL/GenBank/DDBJ databases">
        <title>Aliifodinibius sp. nov., a new bacterium isolated from saline soil.</title>
        <authorList>
            <person name="Galisteo C."/>
            <person name="De La Haba R."/>
            <person name="Sanchez-Porro C."/>
            <person name="Ventosa A."/>
        </authorList>
    </citation>
    <scope>NUCLEOTIDE SEQUENCE [LARGE SCALE GENOMIC DNA]</scope>
    <source>
        <strain evidence="3 4">1BSP15-2V2</strain>
    </source>
</reference>
<accession>A0ABT3PHV9</accession>
<dbReference type="Proteomes" id="UP001207918">
    <property type="component" value="Unassembled WGS sequence"/>
</dbReference>
<evidence type="ECO:0000256" key="2">
    <source>
        <dbReference type="RuleBase" id="RU003452"/>
    </source>
</evidence>
<gene>
    <name evidence="3" type="ORF">J6I44_01505</name>
</gene>
<name>A0ABT3PHV9_9BACT</name>
<dbReference type="EMBL" id="JAGGJA010000001">
    <property type="protein sequence ID" value="MCW9705506.1"/>
    <property type="molecule type" value="Genomic_DNA"/>
</dbReference>
<sequence length="277" mass="32069">MMSAINLDNYFERIGYEGTPTPTLDTLRILHEKHTEAIPFENLNPLLALPVKLDLQSLEDKMIQNQRGGYCFEQNLLFRNVLQQIGFEVKGLAARVRWNKSEEEMTPRGHMLLLVQVEGRSYIADVGFGGSTLSAPMLLEPDMVQQTPHEPYRLVQKEEEYLLQIQIKEEWKALYQFGLQEHYQPDYELTSWYLSHHPESHFVNDLIAARTAPGRRYVLSGNTFKIHHLEGPTEEQTLETANELRIVLENEFKLALPNVEKLRSTLKQKTGHQETVL</sequence>
<comment type="caution">
    <text evidence="3">The sequence shown here is derived from an EMBL/GenBank/DDBJ whole genome shotgun (WGS) entry which is preliminary data.</text>
</comment>